<dbReference type="InterPro" id="IPR003661">
    <property type="entry name" value="HisK_dim/P_dom"/>
</dbReference>
<dbReference type="SMART" id="SM00388">
    <property type="entry name" value="HisKA"/>
    <property type="match status" value="1"/>
</dbReference>
<dbReference type="PATRIC" id="fig|28092.6.peg.5173"/>
<dbReference type="CDD" id="cd17546">
    <property type="entry name" value="REC_hyHK_CKI1_RcsC-like"/>
    <property type="match status" value="1"/>
</dbReference>
<dbReference type="OrthoDB" id="8887826at2"/>
<evidence type="ECO:0000256" key="7">
    <source>
        <dbReference type="PROSITE-ProRule" id="PRU00169"/>
    </source>
</evidence>
<feature type="modified residue" description="4-aspartylphosphate" evidence="7">
    <location>
        <position position="536"/>
    </location>
</feature>
<feature type="transmembrane region" description="Helical" evidence="8">
    <location>
        <begin position="182"/>
        <end position="204"/>
    </location>
</feature>
<dbReference type="PROSITE" id="PS50110">
    <property type="entry name" value="RESPONSE_REGULATORY"/>
    <property type="match status" value="1"/>
</dbReference>
<dbReference type="InterPro" id="IPR001789">
    <property type="entry name" value="Sig_transdc_resp-reg_receiver"/>
</dbReference>
<dbReference type="SMART" id="SM00448">
    <property type="entry name" value="REC"/>
    <property type="match status" value="1"/>
</dbReference>
<keyword evidence="4 7" id="KW-0597">Phosphoprotein</keyword>
<evidence type="ECO:0000259" key="9">
    <source>
        <dbReference type="PROSITE" id="PS50109"/>
    </source>
</evidence>
<dbReference type="CDD" id="cd00082">
    <property type="entry name" value="HisKA"/>
    <property type="match status" value="1"/>
</dbReference>
<dbReference type="EMBL" id="LAQU01000035">
    <property type="protein sequence ID" value="KKB61671.1"/>
    <property type="molecule type" value="Genomic_DNA"/>
</dbReference>
<evidence type="ECO:0000256" key="8">
    <source>
        <dbReference type="SAM" id="Phobius"/>
    </source>
</evidence>
<dbReference type="Gene3D" id="1.10.287.130">
    <property type="match status" value="1"/>
</dbReference>
<keyword evidence="8" id="KW-1133">Transmembrane helix</keyword>
<evidence type="ECO:0000256" key="4">
    <source>
        <dbReference type="ARBA" id="ARBA00022553"/>
    </source>
</evidence>
<keyword evidence="6 11" id="KW-0418">Kinase</keyword>
<gene>
    <name evidence="11" type="ORF">WM40_21970</name>
</gene>
<dbReference type="Proteomes" id="UP000033618">
    <property type="component" value="Unassembled WGS sequence"/>
</dbReference>
<dbReference type="PRINTS" id="PR00344">
    <property type="entry name" value="BCTRLSENSOR"/>
</dbReference>
<dbReference type="Gene3D" id="3.40.50.2300">
    <property type="match status" value="1"/>
</dbReference>
<dbReference type="PROSITE" id="PS50109">
    <property type="entry name" value="HIS_KIN"/>
    <property type="match status" value="1"/>
</dbReference>
<dbReference type="InterPro" id="IPR036097">
    <property type="entry name" value="HisK_dim/P_sf"/>
</dbReference>
<dbReference type="SUPFAM" id="SSF47384">
    <property type="entry name" value="Homodimeric domain of signal transducing histidine kinase"/>
    <property type="match status" value="1"/>
</dbReference>
<evidence type="ECO:0000313" key="11">
    <source>
        <dbReference type="EMBL" id="KKB61671.1"/>
    </source>
</evidence>
<dbReference type="Pfam" id="PF00512">
    <property type="entry name" value="HisKA"/>
    <property type="match status" value="1"/>
</dbReference>
<dbReference type="InterPro" id="IPR003594">
    <property type="entry name" value="HATPase_dom"/>
</dbReference>
<dbReference type="InterPro" id="IPR004358">
    <property type="entry name" value="Sig_transdc_His_kin-like_C"/>
</dbReference>
<organism evidence="11 12">
    <name type="scientific">Robbsia andropogonis</name>
    <dbReference type="NCBI Taxonomy" id="28092"/>
    <lineage>
        <taxon>Bacteria</taxon>
        <taxon>Pseudomonadati</taxon>
        <taxon>Pseudomonadota</taxon>
        <taxon>Betaproteobacteria</taxon>
        <taxon>Burkholderiales</taxon>
        <taxon>Burkholderiaceae</taxon>
        <taxon>Robbsia</taxon>
    </lineage>
</organism>
<comment type="caution">
    <text evidence="11">The sequence shown here is derived from an EMBL/GenBank/DDBJ whole genome shotgun (WGS) entry which is preliminary data.</text>
</comment>
<keyword evidence="5" id="KW-0808">Transferase</keyword>
<comment type="subcellular location">
    <subcellularLocation>
        <location evidence="2">Cell inner membrane</location>
        <topology evidence="2">Multi-pass membrane protein</topology>
    </subcellularLocation>
</comment>
<dbReference type="AlphaFoldDB" id="A0A0F5JV03"/>
<dbReference type="Pfam" id="PF00072">
    <property type="entry name" value="Response_reg"/>
    <property type="match status" value="1"/>
</dbReference>
<dbReference type="InterPro" id="IPR011006">
    <property type="entry name" value="CheY-like_superfamily"/>
</dbReference>
<keyword evidence="12" id="KW-1185">Reference proteome</keyword>
<dbReference type="GO" id="GO:0005886">
    <property type="term" value="C:plasma membrane"/>
    <property type="evidence" value="ECO:0007669"/>
    <property type="project" value="UniProtKB-SubCell"/>
</dbReference>
<evidence type="ECO:0000256" key="2">
    <source>
        <dbReference type="ARBA" id="ARBA00004429"/>
    </source>
</evidence>
<feature type="domain" description="Response regulatory" evidence="10">
    <location>
        <begin position="487"/>
        <end position="605"/>
    </location>
</feature>
<dbReference type="SUPFAM" id="SSF52172">
    <property type="entry name" value="CheY-like"/>
    <property type="match status" value="1"/>
</dbReference>
<keyword evidence="8" id="KW-0812">Transmembrane</keyword>
<evidence type="ECO:0000259" key="10">
    <source>
        <dbReference type="PROSITE" id="PS50110"/>
    </source>
</evidence>
<dbReference type="Pfam" id="PF02518">
    <property type="entry name" value="HATPase_c"/>
    <property type="match status" value="1"/>
</dbReference>
<evidence type="ECO:0000313" key="12">
    <source>
        <dbReference type="Proteomes" id="UP000033618"/>
    </source>
</evidence>
<dbReference type="InterPro" id="IPR036890">
    <property type="entry name" value="HATPase_C_sf"/>
</dbReference>
<dbReference type="STRING" id="28092.WM40_21970"/>
<dbReference type="PANTHER" id="PTHR43047">
    <property type="entry name" value="TWO-COMPONENT HISTIDINE PROTEIN KINASE"/>
    <property type="match status" value="1"/>
</dbReference>
<dbReference type="PANTHER" id="PTHR43047:SF72">
    <property type="entry name" value="OSMOSENSING HISTIDINE PROTEIN KINASE SLN1"/>
    <property type="match status" value="1"/>
</dbReference>
<name>A0A0F5JV03_9BURK</name>
<dbReference type="Gene3D" id="3.30.565.10">
    <property type="entry name" value="Histidine kinase-like ATPase, C-terminal domain"/>
    <property type="match status" value="1"/>
</dbReference>
<dbReference type="SMART" id="SM00387">
    <property type="entry name" value="HATPase_c"/>
    <property type="match status" value="1"/>
</dbReference>
<evidence type="ECO:0000256" key="1">
    <source>
        <dbReference type="ARBA" id="ARBA00000085"/>
    </source>
</evidence>
<reference evidence="11 12" key="1">
    <citation type="submission" date="2015-03" db="EMBL/GenBank/DDBJ databases">
        <title>Draft Genome Sequence of Burkholderia andropogonis type strain ICMP2807, isolated from Sorghum bicolor.</title>
        <authorList>
            <person name="Lopes-Santos L."/>
            <person name="Castro D.B."/>
            <person name="Ottoboni L.M."/>
            <person name="Park D."/>
            <person name="Weirc B.S."/>
            <person name="Destefano S.A."/>
        </authorList>
    </citation>
    <scope>NUCLEOTIDE SEQUENCE [LARGE SCALE GENOMIC DNA]</scope>
    <source>
        <strain evidence="11 12">ICMP2807</strain>
    </source>
</reference>
<protein>
    <recommendedName>
        <fullName evidence="3">histidine kinase</fullName>
        <ecNumber evidence="3">2.7.13.3</ecNumber>
    </recommendedName>
</protein>
<feature type="domain" description="Histidine kinase" evidence="9">
    <location>
        <begin position="242"/>
        <end position="461"/>
    </location>
</feature>
<dbReference type="SUPFAM" id="SSF55874">
    <property type="entry name" value="ATPase domain of HSP90 chaperone/DNA topoisomerase II/histidine kinase"/>
    <property type="match status" value="1"/>
</dbReference>
<dbReference type="GO" id="GO:0009927">
    <property type="term" value="F:histidine phosphotransfer kinase activity"/>
    <property type="evidence" value="ECO:0007669"/>
    <property type="project" value="TreeGrafter"/>
</dbReference>
<evidence type="ECO:0000256" key="5">
    <source>
        <dbReference type="ARBA" id="ARBA00022679"/>
    </source>
</evidence>
<accession>A0A0F5JV03</accession>
<proteinExistence type="predicted"/>
<evidence type="ECO:0000256" key="3">
    <source>
        <dbReference type="ARBA" id="ARBA00012438"/>
    </source>
</evidence>
<comment type="catalytic activity">
    <reaction evidence="1">
        <text>ATP + protein L-histidine = ADP + protein N-phospho-L-histidine.</text>
        <dbReference type="EC" id="2.7.13.3"/>
    </reaction>
</comment>
<sequence length="606" mass="67762">MKRWRWRNRKIILALSSLWLVGCMVWAFLVGDLLATSVSEGVREGPLEGVFWTAAQYRNVYARFERQMILYATHEDDNFDHLQIQLDSLLASFGFLQRPSELSEYWLRIPRARDEINTLGEFMMQLKHQVPLLSASPENTHHVLNEVNASWPKVNELANYFRAIEIEQRDFTFHQLKEKQHAILILGIVLGVLLCALLLLLFYTMRTHDDLFDRQEAALDAERKASDRALEMIDAKNAFLGMVSHELRTPLQALSGSIEILLARSQSDANLKTIRRLHNAALSLEALVKDLTDYIKLRSTKRRAELETVGMASLLAETLDPFREKIATRQITFTQRIEPCGLTIRSDRKLLRQVLSNLVENALKYTLSGSVHVSITLTNAAPNQQLKIAVRDTGSGIAQQHMSKIFEPFYRANNVVGLHVDGIGIGLAVVREIVTTLRGRVDVRSALGEGSEFVVTLPTELSSLETAGRPSDEAPALPQAALHRHCRALVIDDNDNARETLGAMLLTLGIDADLCGTGQDGVARFGTGRYDIVVLDLELPDLSGVEVARLIRTIAPTAEADFRPAILGVSAYESTALRASKHLFDEFLPKPVHLRELGSLIETLLS</sequence>
<dbReference type="EC" id="2.7.13.3" evidence="3"/>
<dbReference type="InterPro" id="IPR005467">
    <property type="entry name" value="His_kinase_dom"/>
</dbReference>
<dbReference type="GO" id="GO:0000155">
    <property type="term" value="F:phosphorelay sensor kinase activity"/>
    <property type="evidence" value="ECO:0007669"/>
    <property type="project" value="InterPro"/>
</dbReference>
<keyword evidence="8" id="KW-0472">Membrane</keyword>
<dbReference type="RefSeq" id="WP_046153982.1">
    <property type="nucleotide sequence ID" value="NZ_CADFGU010000011.1"/>
</dbReference>
<dbReference type="PROSITE" id="PS51257">
    <property type="entry name" value="PROKAR_LIPOPROTEIN"/>
    <property type="match status" value="1"/>
</dbReference>
<dbReference type="FunFam" id="3.30.565.10:FF:000006">
    <property type="entry name" value="Sensor histidine kinase WalK"/>
    <property type="match status" value="1"/>
</dbReference>
<evidence type="ECO:0000256" key="6">
    <source>
        <dbReference type="ARBA" id="ARBA00022777"/>
    </source>
</evidence>